<evidence type="ECO:0000256" key="1">
    <source>
        <dbReference type="ARBA" id="ARBA00006847"/>
    </source>
</evidence>
<comment type="similarity">
    <text evidence="1">In the N-terminal section; belongs to the CRISPR-associated nuclease Cas3-HD family.</text>
</comment>
<keyword evidence="3" id="KW-0479">Metal-binding</keyword>
<keyword evidence="8" id="KW-0051">Antiviral defense</keyword>
<keyword evidence="7" id="KW-0067">ATP-binding</keyword>
<evidence type="ECO:0000256" key="6">
    <source>
        <dbReference type="ARBA" id="ARBA00022806"/>
    </source>
</evidence>
<comment type="similarity">
    <text evidence="2">In the central section; belongs to the CRISPR-associated helicase Cas3 family.</text>
</comment>
<accession>A0A5C8P6A9</accession>
<evidence type="ECO:0000256" key="3">
    <source>
        <dbReference type="ARBA" id="ARBA00022723"/>
    </source>
</evidence>
<dbReference type="GO" id="GO:0003676">
    <property type="term" value="F:nucleic acid binding"/>
    <property type="evidence" value="ECO:0007669"/>
    <property type="project" value="InterPro"/>
</dbReference>
<name>A0A5C8P6A9_9HYPH</name>
<sequence>MSDTVNTQAQQAEIFAHSLPTGLDTARWEPLSHHLRQVGDRAAAFAEPFGASRAALAAGLLHDIGKCSADYQGYIRGQRAKGPDHSTAGARAAMAEYGRMGRLLAFAIAGHHSGLMDGAGNDGKGRSLSDRLDLNGYAIPDYDDWRAHAQGLPSASELRPDGLSANPDYPGFETAFLIRMLFSCLVDADFLETERFYAVADGKPPPARGGVVAQVHLDRIRTHMAGRRRNDTLVNRLRAEILDHAVGKAALPPGLFTLTVPTGGGKTLTSLSFALEHALKHGLRRIVYVIPFTSIIEQTAREFRGALGTGADILEHHASFDWDTPPATAKDDTEEEGASGLAKLRRDAENWDAPIVVTTAVQFFESLFASRTSRARKLHNLAGSVIILDEAQTLPVHLLRPCMAALGELTRNYGASVVLCTATQPALRKQDGALPRRRERDPAPGFDICAERELAPRPRELYETLRRVVVEWRRDPVADEEIVERFSDQERMLCIVNTRAHARALFMAIGHLPGARHLTTLMCARHRREVLERIRDDLKHRRPVRLVATSLIEAGVDVDFPEVWRAAAGLDSIAQAAGRCNREGRLEGPGRTVVFEPAGRKPPPAITAFYQAARPVLHAAGDPLGLDAVERYFRELYFQKGYESLDEARLDGAPYRILGEIEQTRQRFDFPFSRIGQAFRLIDDVMDPVLIPFDDAAREALDALEHAPFAPKGVMRRLQQYVVPVPAKPRGSLLAAGAARAIKAEVYGDRFVRLDSMDLYHPSSGLDWSDPTFRSGESNIFS</sequence>
<dbReference type="Gene3D" id="3.40.50.300">
    <property type="entry name" value="P-loop containing nucleotide triphosphate hydrolases"/>
    <property type="match status" value="2"/>
</dbReference>
<dbReference type="PROSITE" id="PS51643">
    <property type="entry name" value="HD_CAS3"/>
    <property type="match status" value="1"/>
</dbReference>
<dbReference type="Proteomes" id="UP000321638">
    <property type="component" value="Unassembled WGS sequence"/>
</dbReference>
<feature type="domain" description="Helicase ATP-binding" evidence="9">
    <location>
        <begin position="247"/>
        <end position="442"/>
    </location>
</feature>
<dbReference type="CDD" id="cd09641">
    <property type="entry name" value="Cas3''_I"/>
    <property type="match status" value="1"/>
</dbReference>
<keyword evidence="12" id="KW-1185">Reference proteome</keyword>
<evidence type="ECO:0000256" key="8">
    <source>
        <dbReference type="ARBA" id="ARBA00023118"/>
    </source>
</evidence>
<evidence type="ECO:0000259" key="10">
    <source>
        <dbReference type="PROSITE" id="PS51643"/>
    </source>
</evidence>
<evidence type="ECO:0000256" key="2">
    <source>
        <dbReference type="ARBA" id="ARBA00009046"/>
    </source>
</evidence>
<dbReference type="SUPFAM" id="SSF109604">
    <property type="entry name" value="HD-domain/PDEase-like"/>
    <property type="match status" value="1"/>
</dbReference>
<dbReference type="CDD" id="cd17930">
    <property type="entry name" value="DEXHc_cas3"/>
    <property type="match status" value="1"/>
</dbReference>
<dbReference type="PROSITE" id="PS51192">
    <property type="entry name" value="HELICASE_ATP_BIND_1"/>
    <property type="match status" value="1"/>
</dbReference>
<dbReference type="GO" id="GO:0004519">
    <property type="term" value="F:endonuclease activity"/>
    <property type="evidence" value="ECO:0007669"/>
    <property type="project" value="UniProtKB-KW"/>
</dbReference>
<dbReference type="SUPFAM" id="SSF52540">
    <property type="entry name" value="P-loop containing nucleoside triphosphate hydrolases"/>
    <property type="match status" value="1"/>
</dbReference>
<dbReference type="AlphaFoldDB" id="A0A5C8P6A9"/>
<feature type="domain" description="HD Cas3-type" evidence="10">
    <location>
        <begin position="24"/>
        <end position="191"/>
    </location>
</feature>
<dbReference type="Gene3D" id="1.10.3210.30">
    <property type="match status" value="1"/>
</dbReference>
<dbReference type="Pfam" id="PF22590">
    <property type="entry name" value="Cas3-like_C_2"/>
    <property type="match status" value="1"/>
</dbReference>
<evidence type="ECO:0000256" key="7">
    <source>
        <dbReference type="ARBA" id="ARBA00022840"/>
    </source>
</evidence>
<evidence type="ECO:0000313" key="12">
    <source>
        <dbReference type="Proteomes" id="UP000321638"/>
    </source>
</evidence>
<dbReference type="GO" id="GO:0004386">
    <property type="term" value="F:helicase activity"/>
    <property type="evidence" value="ECO:0007669"/>
    <property type="project" value="UniProtKB-KW"/>
</dbReference>
<dbReference type="GO" id="GO:0005524">
    <property type="term" value="F:ATP binding"/>
    <property type="evidence" value="ECO:0007669"/>
    <property type="project" value="UniProtKB-KW"/>
</dbReference>
<keyword evidence="4" id="KW-0547">Nucleotide-binding</keyword>
<dbReference type="GO" id="GO:0016787">
    <property type="term" value="F:hydrolase activity"/>
    <property type="evidence" value="ECO:0007669"/>
    <property type="project" value="UniProtKB-KW"/>
</dbReference>
<dbReference type="GO" id="GO:0046872">
    <property type="term" value="F:metal ion binding"/>
    <property type="evidence" value="ECO:0007669"/>
    <property type="project" value="UniProtKB-KW"/>
</dbReference>
<comment type="caution">
    <text evidence="11">The sequence shown here is derived from an EMBL/GenBank/DDBJ whole genome shotgun (WGS) entry which is preliminary data.</text>
</comment>
<keyword evidence="5" id="KW-0378">Hydrolase</keyword>
<evidence type="ECO:0000256" key="5">
    <source>
        <dbReference type="ARBA" id="ARBA00022801"/>
    </source>
</evidence>
<dbReference type="Pfam" id="PF00270">
    <property type="entry name" value="DEAD"/>
    <property type="match status" value="1"/>
</dbReference>
<protein>
    <submittedName>
        <fullName evidence="11">CRISPR-associated endonuclease Cas3</fullName>
    </submittedName>
</protein>
<dbReference type="InterPro" id="IPR006674">
    <property type="entry name" value="HD_domain"/>
</dbReference>
<dbReference type="EMBL" id="VDUZ01000092">
    <property type="protein sequence ID" value="TXL69255.1"/>
    <property type="molecule type" value="Genomic_DNA"/>
</dbReference>
<dbReference type="InterPro" id="IPR011545">
    <property type="entry name" value="DEAD/DEAH_box_helicase_dom"/>
</dbReference>
<dbReference type="Pfam" id="PF01966">
    <property type="entry name" value="HD"/>
    <property type="match status" value="1"/>
</dbReference>
<keyword evidence="11" id="KW-0255">Endonuclease</keyword>
<dbReference type="OrthoDB" id="9810236at2"/>
<evidence type="ECO:0000256" key="4">
    <source>
        <dbReference type="ARBA" id="ARBA00022741"/>
    </source>
</evidence>
<evidence type="ECO:0000259" key="9">
    <source>
        <dbReference type="PROSITE" id="PS51192"/>
    </source>
</evidence>
<dbReference type="InterPro" id="IPR014001">
    <property type="entry name" value="Helicase_ATP-bd"/>
</dbReference>
<proteinExistence type="inferred from homology"/>
<keyword evidence="11" id="KW-0540">Nuclease</keyword>
<gene>
    <name evidence="11" type="ORF">FHP25_39825</name>
</gene>
<dbReference type="InterPro" id="IPR027417">
    <property type="entry name" value="P-loop_NTPase"/>
</dbReference>
<reference evidence="11 12" key="1">
    <citation type="submission" date="2019-06" db="EMBL/GenBank/DDBJ databases">
        <title>New taxonomy in bacterial strain CC-CFT640, isolated from vineyard.</title>
        <authorList>
            <person name="Lin S.-Y."/>
            <person name="Tsai C.-F."/>
            <person name="Young C.-C."/>
        </authorList>
    </citation>
    <scope>NUCLEOTIDE SEQUENCE [LARGE SCALE GENOMIC DNA]</scope>
    <source>
        <strain evidence="11 12">CC-CFT640</strain>
    </source>
</reference>
<dbReference type="InterPro" id="IPR054712">
    <property type="entry name" value="Cas3-like_dom"/>
</dbReference>
<keyword evidence="6" id="KW-0347">Helicase</keyword>
<dbReference type="NCBIfam" id="TIGR01596">
    <property type="entry name" value="cas3_HD"/>
    <property type="match status" value="1"/>
</dbReference>
<dbReference type="SMART" id="SM00487">
    <property type="entry name" value="DEXDc"/>
    <property type="match status" value="1"/>
</dbReference>
<dbReference type="InterPro" id="IPR038257">
    <property type="entry name" value="CRISPR-assoc_Cas3_HD_sf"/>
</dbReference>
<evidence type="ECO:0000313" key="11">
    <source>
        <dbReference type="EMBL" id="TXL69255.1"/>
    </source>
</evidence>
<dbReference type="InterPro" id="IPR006483">
    <property type="entry name" value="CRISPR-assoc_Cas3_HD"/>
</dbReference>
<organism evidence="11 12">
    <name type="scientific">Vineibacter terrae</name>
    <dbReference type="NCBI Taxonomy" id="2586908"/>
    <lineage>
        <taxon>Bacteria</taxon>
        <taxon>Pseudomonadati</taxon>
        <taxon>Pseudomonadota</taxon>
        <taxon>Alphaproteobacteria</taxon>
        <taxon>Hyphomicrobiales</taxon>
        <taxon>Vineibacter</taxon>
    </lineage>
</organism>
<dbReference type="GO" id="GO:0051607">
    <property type="term" value="P:defense response to virus"/>
    <property type="evidence" value="ECO:0007669"/>
    <property type="project" value="UniProtKB-KW"/>
</dbReference>